<keyword evidence="2" id="KW-1185">Reference proteome</keyword>
<dbReference type="EMBL" id="JAVREM010000040">
    <property type="protein sequence ID" value="MDT0321425.1"/>
    <property type="molecule type" value="Genomic_DNA"/>
</dbReference>
<name>A0ABU2LV62_9ACTN</name>
<dbReference type="Proteomes" id="UP001183420">
    <property type="component" value="Unassembled WGS sequence"/>
</dbReference>
<organism evidence="1 2">
    <name type="scientific">Streptomyces millisiae</name>
    <dbReference type="NCBI Taxonomy" id="3075542"/>
    <lineage>
        <taxon>Bacteria</taxon>
        <taxon>Bacillati</taxon>
        <taxon>Actinomycetota</taxon>
        <taxon>Actinomycetes</taxon>
        <taxon>Kitasatosporales</taxon>
        <taxon>Streptomycetaceae</taxon>
        <taxon>Streptomyces</taxon>
    </lineage>
</organism>
<dbReference type="RefSeq" id="WP_311601642.1">
    <property type="nucleotide sequence ID" value="NZ_JAVREM010000040.1"/>
</dbReference>
<comment type="caution">
    <text evidence="1">The sequence shown here is derived from an EMBL/GenBank/DDBJ whole genome shotgun (WGS) entry which is preliminary data.</text>
</comment>
<proteinExistence type="predicted"/>
<accession>A0ABU2LV62</accession>
<evidence type="ECO:0000313" key="2">
    <source>
        <dbReference type="Proteomes" id="UP001183420"/>
    </source>
</evidence>
<sequence>MNSETLIALHAQGERRAWLRAHLAPDALHYLYPAPAPWSWPARGTERWECRILVRMRDGELVRTMLTIRPEDFMALPSSVPRLRQRLLAHMAAAVERDTGLWGRDHQCAAEGCGYTPPGHGVVASS</sequence>
<protein>
    <submittedName>
        <fullName evidence="1">Uncharacterized protein</fullName>
    </submittedName>
</protein>
<reference evidence="2" key="1">
    <citation type="submission" date="2023-07" db="EMBL/GenBank/DDBJ databases">
        <title>30 novel species of actinomycetes from the DSMZ collection.</title>
        <authorList>
            <person name="Nouioui I."/>
        </authorList>
    </citation>
    <scope>NUCLEOTIDE SEQUENCE [LARGE SCALE GENOMIC DNA]</scope>
    <source>
        <strain evidence="2">DSM 44918</strain>
    </source>
</reference>
<evidence type="ECO:0000313" key="1">
    <source>
        <dbReference type="EMBL" id="MDT0321425.1"/>
    </source>
</evidence>
<gene>
    <name evidence="1" type="ORF">RNC47_24145</name>
</gene>